<accession>A0A2W1LFG6</accession>
<keyword evidence="1" id="KW-0472">Membrane</keyword>
<dbReference type="RefSeq" id="WP_111149496.1">
    <property type="nucleotide sequence ID" value="NZ_QKRB01000058.1"/>
</dbReference>
<reference evidence="2 3" key="1">
    <citation type="submission" date="2018-06" db="EMBL/GenBank/DDBJ databases">
        <title>Paenibacillus imtechensis sp. nov.</title>
        <authorList>
            <person name="Pinnaka A.K."/>
            <person name="Singh H."/>
            <person name="Kaur M."/>
        </authorList>
    </citation>
    <scope>NUCLEOTIDE SEQUENCE [LARGE SCALE GENOMIC DNA]</scope>
    <source>
        <strain evidence="2 3">SMB1</strain>
    </source>
</reference>
<keyword evidence="1" id="KW-0812">Transmembrane</keyword>
<gene>
    <name evidence="2" type="ORF">DNH61_24305</name>
</gene>
<evidence type="ECO:0000313" key="2">
    <source>
        <dbReference type="EMBL" id="PZD93174.1"/>
    </source>
</evidence>
<feature type="transmembrane region" description="Helical" evidence="1">
    <location>
        <begin position="54"/>
        <end position="77"/>
    </location>
</feature>
<keyword evidence="3" id="KW-1185">Reference proteome</keyword>
<name>A0A2W1LFG6_9BACL</name>
<dbReference type="AlphaFoldDB" id="A0A2W1LFG6"/>
<proteinExistence type="predicted"/>
<comment type="caution">
    <text evidence="2">The sequence shown here is derived from an EMBL/GenBank/DDBJ whole genome shotgun (WGS) entry which is preliminary data.</text>
</comment>
<feature type="transmembrane region" description="Helical" evidence="1">
    <location>
        <begin position="21"/>
        <end position="42"/>
    </location>
</feature>
<protein>
    <submittedName>
        <fullName evidence="2">Uncharacterized protein</fullName>
    </submittedName>
</protein>
<evidence type="ECO:0000256" key="1">
    <source>
        <dbReference type="SAM" id="Phobius"/>
    </source>
</evidence>
<organism evidence="2 3">
    <name type="scientific">Paenibacillus sambharensis</name>
    <dbReference type="NCBI Taxonomy" id="1803190"/>
    <lineage>
        <taxon>Bacteria</taxon>
        <taxon>Bacillati</taxon>
        <taxon>Bacillota</taxon>
        <taxon>Bacilli</taxon>
        <taxon>Bacillales</taxon>
        <taxon>Paenibacillaceae</taxon>
        <taxon>Paenibacillus</taxon>
    </lineage>
</organism>
<dbReference type="EMBL" id="QKRB01000058">
    <property type="protein sequence ID" value="PZD93174.1"/>
    <property type="molecule type" value="Genomic_DNA"/>
</dbReference>
<sequence length="89" mass="10058">MTTRTINANGRERNGQEVRRLFSFMNVMAWSALLIGVVMSLWNVSHFSDQNLSLMLGIGFMVGSVFIYTIGTAIHLVHKRRDEANSDII</sequence>
<evidence type="ECO:0000313" key="3">
    <source>
        <dbReference type="Proteomes" id="UP000249522"/>
    </source>
</evidence>
<dbReference type="Proteomes" id="UP000249522">
    <property type="component" value="Unassembled WGS sequence"/>
</dbReference>
<dbReference type="OrthoDB" id="2679261at2"/>
<keyword evidence="1" id="KW-1133">Transmembrane helix</keyword>